<evidence type="ECO:0000256" key="8">
    <source>
        <dbReference type="ARBA" id="ARBA00022968"/>
    </source>
</evidence>
<feature type="domain" description="BTB" evidence="13">
    <location>
        <begin position="82"/>
        <end position="179"/>
    </location>
</feature>
<evidence type="ECO:0000256" key="5">
    <source>
        <dbReference type="ARBA" id="ARBA00022679"/>
    </source>
</evidence>
<dbReference type="InterPro" id="IPR002659">
    <property type="entry name" value="Glyco_trans_31"/>
</dbReference>
<organism evidence="14 15">
    <name type="scientific">Necator americanus</name>
    <name type="common">Human hookworm</name>
    <dbReference type="NCBI Taxonomy" id="51031"/>
    <lineage>
        <taxon>Eukaryota</taxon>
        <taxon>Metazoa</taxon>
        <taxon>Ecdysozoa</taxon>
        <taxon>Nematoda</taxon>
        <taxon>Chromadorea</taxon>
        <taxon>Rhabditida</taxon>
        <taxon>Rhabditina</taxon>
        <taxon>Rhabditomorpha</taxon>
        <taxon>Strongyloidea</taxon>
        <taxon>Ancylostomatidae</taxon>
        <taxon>Bunostominae</taxon>
        <taxon>Necator</taxon>
    </lineage>
</organism>
<keyword evidence="3" id="KW-0880">Kelch repeat</keyword>
<gene>
    <name evidence="14" type="primary">Necator_chrIII.g9425</name>
    <name evidence="14" type="ORF">RB195_008660</name>
</gene>
<feature type="compositionally biased region" description="Polar residues" evidence="12">
    <location>
        <begin position="120"/>
        <end position="137"/>
    </location>
</feature>
<dbReference type="PROSITE" id="PS50097">
    <property type="entry name" value="BTB"/>
    <property type="match status" value="1"/>
</dbReference>
<keyword evidence="9" id="KW-1133">Transmembrane helix</keyword>
<dbReference type="SUPFAM" id="SSF117281">
    <property type="entry name" value="Kelch motif"/>
    <property type="match status" value="2"/>
</dbReference>
<dbReference type="Gene3D" id="1.25.40.420">
    <property type="match status" value="1"/>
</dbReference>
<dbReference type="SUPFAM" id="SSF54695">
    <property type="entry name" value="POZ domain"/>
    <property type="match status" value="1"/>
</dbReference>
<evidence type="ECO:0000256" key="9">
    <source>
        <dbReference type="ARBA" id="ARBA00022989"/>
    </source>
</evidence>
<dbReference type="InterPro" id="IPR006652">
    <property type="entry name" value="Kelch_1"/>
</dbReference>
<dbReference type="PANTHER" id="PTHR45632">
    <property type="entry name" value="LD33804P"/>
    <property type="match status" value="1"/>
</dbReference>
<name>A0ABR1CQJ9_NECAM</name>
<evidence type="ECO:0000256" key="2">
    <source>
        <dbReference type="ARBA" id="ARBA00008661"/>
    </source>
</evidence>
<evidence type="ECO:0000313" key="14">
    <source>
        <dbReference type="EMBL" id="KAK6740330.1"/>
    </source>
</evidence>
<protein>
    <recommendedName>
        <fullName evidence="13">BTB domain-containing protein</fullName>
    </recommendedName>
</protein>
<accession>A0ABR1CQJ9</accession>
<dbReference type="Proteomes" id="UP001303046">
    <property type="component" value="Unassembled WGS sequence"/>
</dbReference>
<evidence type="ECO:0000256" key="10">
    <source>
        <dbReference type="ARBA" id="ARBA00023034"/>
    </source>
</evidence>
<dbReference type="EMBL" id="JAVFWL010000003">
    <property type="protein sequence ID" value="KAK6740330.1"/>
    <property type="molecule type" value="Genomic_DNA"/>
</dbReference>
<dbReference type="SMART" id="SM00612">
    <property type="entry name" value="Kelch"/>
    <property type="match status" value="5"/>
</dbReference>
<evidence type="ECO:0000256" key="11">
    <source>
        <dbReference type="ARBA" id="ARBA00023136"/>
    </source>
</evidence>
<evidence type="ECO:0000256" key="12">
    <source>
        <dbReference type="SAM" id="MobiDB-lite"/>
    </source>
</evidence>
<dbReference type="Gene3D" id="3.90.550.50">
    <property type="match status" value="1"/>
</dbReference>
<dbReference type="Gene3D" id="3.30.710.10">
    <property type="entry name" value="Potassium Channel Kv1.1, Chain A"/>
    <property type="match status" value="1"/>
</dbReference>
<keyword evidence="8" id="KW-0735">Signal-anchor</keyword>
<keyword evidence="4" id="KW-0328">Glycosyltransferase</keyword>
<keyword evidence="5" id="KW-0808">Transferase</keyword>
<evidence type="ECO:0000256" key="7">
    <source>
        <dbReference type="ARBA" id="ARBA00022737"/>
    </source>
</evidence>
<comment type="similarity">
    <text evidence="2">Belongs to the glycosyltransferase 31 family.</text>
</comment>
<evidence type="ECO:0000256" key="3">
    <source>
        <dbReference type="ARBA" id="ARBA00022441"/>
    </source>
</evidence>
<dbReference type="Pfam" id="PF00651">
    <property type="entry name" value="BTB"/>
    <property type="match status" value="2"/>
</dbReference>
<proteinExistence type="inferred from homology"/>
<dbReference type="InterPro" id="IPR000210">
    <property type="entry name" value="BTB/POZ_dom"/>
</dbReference>
<keyword evidence="15" id="KW-1185">Reference proteome</keyword>
<evidence type="ECO:0000256" key="1">
    <source>
        <dbReference type="ARBA" id="ARBA00004323"/>
    </source>
</evidence>
<feature type="region of interest" description="Disordered" evidence="12">
    <location>
        <begin position="118"/>
        <end position="137"/>
    </location>
</feature>
<keyword evidence="7" id="KW-0677">Repeat</keyword>
<dbReference type="PRINTS" id="PR00501">
    <property type="entry name" value="KELCHREPEAT"/>
</dbReference>
<evidence type="ECO:0000259" key="13">
    <source>
        <dbReference type="PROSITE" id="PS50097"/>
    </source>
</evidence>
<dbReference type="InterPro" id="IPR015915">
    <property type="entry name" value="Kelch-typ_b-propeller"/>
</dbReference>
<evidence type="ECO:0000256" key="4">
    <source>
        <dbReference type="ARBA" id="ARBA00022676"/>
    </source>
</evidence>
<evidence type="ECO:0000313" key="15">
    <source>
        <dbReference type="Proteomes" id="UP001303046"/>
    </source>
</evidence>
<dbReference type="InterPro" id="IPR011333">
    <property type="entry name" value="SKP1/BTB/POZ_sf"/>
</dbReference>
<dbReference type="SMART" id="SM00225">
    <property type="entry name" value="BTB"/>
    <property type="match status" value="1"/>
</dbReference>
<dbReference type="Pfam" id="PF01344">
    <property type="entry name" value="Kelch_1"/>
    <property type="match status" value="6"/>
</dbReference>
<dbReference type="Gene3D" id="2.120.10.80">
    <property type="entry name" value="Kelch-type beta propeller"/>
    <property type="match status" value="2"/>
</dbReference>
<sequence length="1157" mass="129847">MISADKNNPSVTVEQQTKKGDQLTLVPKRVRCAVSMRADDTDKWGNEALDEREDYPLVLRDSSIKNDLLNRLNTFRCNRELCDIVLFVREREIFAHKVVLAAVSPALFDMFLTENEDESSAGSTNGHSENEPSTQFTTTLAVAPSTKKPMAYFDFAQTDYDCFEALVNFAYTSYLEISSKKVAELYKTAFALQMTPVVKACANFLAENLNLKNCIGIRRQANFNNDVYLLGKVDTFIQENFEKIVDESVEFTQLPCVKTRIILPAEDGRAANLEKGTHIAESALDYFNRLPHDRAEHSIEMLTHKTTLLYLGEDQMLTDCAEMDDKSSVGSCDIIQDYKRSGKDAARAASGSMEANFNAPIQHRVTGAVPVRLNASRVPNVRYSSTESLNSLDSNDSDPQDTIETRLIAMHQTSSDYWVALGVLYRRLIVLSIQLTDDEDITKNKASNGGVDPQKSVLLSRLISCTGSQRRPLATMNGARCAIGASFVNGKIIVCGGYDRGECLKSVEEYDVVRGEWKQLQSMKDERGRFDSAVLNGMVYAVAGSNGNNDLKTAEVYNPKTNQWSAIPPLSKARSHNGCAALDGFIFCVGGSSDQEVLRDCERFDVSRQVWEPIAPMELARYQAGVIAWRGLVVACGGCDRWNCMDSVEAYDPKTNTWRMLSKMRVARRGCAVAVIRDTLYVIGGHDGQQSLSSVEVLDHPAAAWRPGPPLTTPRANTHAVVTAGNVIYAIGGFNGNQFLNSIELMDSELVGWRNWQLSGPIPLTEEDEDAEPSSTAPISPEPRIEAKAVKTSSFGWSSGMFICCPTIKMRSNLVSSEYGKYEKGEGLKNTGSETTLSRSWMLFMRRQKCSQPRHQTLTSFDEFQWPPFNVNIAAETRRAVAEKSPRTQVENDIRVLHRIVEPECNRWNPTLRLLVIVKSSVHNEQQRNAIRRTWGSHRNSSRVVFILGTAPDAPVTVKHALLKELHNHSDILHVDVVDTYRNNTLKFLHSISYAFKPNHGCPSPDFLFLVDDDYMVQVGALLQYIARKNVSQHLYEGWRFDTTPFRVRFHKHAASLKLYPFDRYPPYISAGAVLLSRETFSYFYYAMQLVKLYSFDDIYAGILAYLLGIPPTHNEAFIFWSRSIDPEEWRSGKILAAHGYSYHRILDEYPSIIGVS</sequence>
<keyword evidence="11" id="KW-0472">Membrane</keyword>
<evidence type="ECO:0000256" key="6">
    <source>
        <dbReference type="ARBA" id="ARBA00022692"/>
    </source>
</evidence>
<reference evidence="14 15" key="1">
    <citation type="submission" date="2023-08" db="EMBL/GenBank/DDBJ databases">
        <title>A Necator americanus chromosomal reference genome.</title>
        <authorList>
            <person name="Ilik V."/>
            <person name="Petrzelkova K.J."/>
            <person name="Pardy F."/>
            <person name="Fuh T."/>
            <person name="Niatou-Singa F.S."/>
            <person name="Gouil Q."/>
            <person name="Baker L."/>
            <person name="Ritchie M.E."/>
            <person name="Jex A.R."/>
            <person name="Gazzola D."/>
            <person name="Li H."/>
            <person name="Toshio Fujiwara R."/>
            <person name="Zhan B."/>
            <person name="Aroian R.V."/>
            <person name="Pafco B."/>
            <person name="Schwarz E.M."/>
        </authorList>
    </citation>
    <scope>NUCLEOTIDE SEQUENCE [LARGE SCALE GENOMIC DNA]</scope>
    <source>
        <strain evidence="14 15">Aroian</strain>
        <tissue evidence="14">Whole animal</tissue>
    </source>
</reference>
<dbReference type="Pfam" id="PF01762">
    <property type="entry name" value="Galactosyl_T"/>
    <property type="match status" value="1"/>
</dbReference>
<comment type="caution">
    <text evidence="14">The sequence shown here is derived from an EMBL/GenBank/DDBJ whole genome shotgun (WGS) entry which is preliminary data.</text>
</comment>
<keyword evidence="10" id="KW-0333">Golgi apparatus</keyword>
<comment type="subcellular location">
    <subcellularLocation>
        <location evidence="1">Golgi apparatus membrane</location>
        <topology evidence="1">Single-pass type II membrane protein</topology>
    </subcellularLocation>
</comment>
<dbReference type="PANTHER" id="PTHR45632:SF3">
    <property type="entry name" value="KELCH-LIKE PROTEIN 32"/>
    <property type="match status" value="1"/>
</dbReference>
<keyword evidence="6" id="KW-0812">Transmembrane</keyword>